<reference evidence="1 2" key="1">
    <citation type="journal article" date="2015" name="Front. Microbiol.">
        <title>Genetic determinants of heat resistance in Escherichia coli.</title>
        <authorList>
            <person name="Mercer R.G."/>
            <person name="Zheng J."/>
            <person name="Garcia-Hernandez R."/>
            <person name="Ruan L."/>
            <person name="Ganzle M.G."/>
            <person name="McMullen L.M."/>
        </authorList>
    </citation>
    <scope>NUCLEOTIDE SEQUENCE [LARGE SCALE GENOMIC DNA]</scope>
    <source>
        <strain evidence="1 2">AW1.3</strain>
    </source>
</reference>
<gene>
    <name evidence="1" type="ORF">ACU57_01080</name>
</gene>
<accession>A0A0P7MBE7</accession>
<sequence>MKQAETQNTFRAMPSFSQGASDDIMFLKTDANQELIYDSATYRLDAVRKLLDFASTLGMDKSCASSDVSMVTDAAGILVTDAMALLDGLRKDRRPQ</sequence>
<name>A0A0P7MBE7_ECOLX</name>
<organism evidence="1 2">
    <name type="scientific">Escherichia coli</name>
    <dbReference type="NCBI Taxonomy" id="562"/>
    <lineage>
        <taxon>Bacteria</taxon>
        <taxon>Pseudomonadati</taxon>
        <taxon>Pseudomonadota</taxon>
        <taxon>Gammaproteobacteria</taxon>
        <taxon>Enterobacterales</taxon>
        <taxon>Enterobacteriaceae</taxon>
        <taxon>Escherichia</taxon>
    </lineage>
</organism>
<dbReference type="Proteomes" id="UP000050556">
    <property type="component" value="Unassembled WGS sequence"/>
</dbReference>
<evidence type="ECO:0000313" key="1">
    <source>
        <dbReference type="EMBL" id="KPO19645.1"/>
    </source>
</evidence>
<comment type="caution">
    <text evidence="1">The sequence shown here is derived from an EMBL/GenBank/DDBJ whole genome shotgun (WGS) entry which is preliminary data.</text>
</comment>
<dbReference type="PATRIC" id="fig|562.7813.peg.1257"/>
<evidence type="ECO:0008006" key="3">
    <source>
        <dbReference type="Google" id="ProtNLM"/>
    </source>
</evidence>
<protein>
    <recommendedName>
        <fullName evidence="3">DUF3077 domain-containing protein</fullName>
    </recommendedName>
</protein>
<evidence type="ECO:0000313" key="2">
    <source>
        <dbReference type="Proteomes" id="UP000050556"/>
    </source>
</evidence>
<proteinExistence type="predicted"/>
<dbReference type="EMBL" id="LDYI01000016">
    <property type="protein sequence ID" value="KPO19645.1"/>
    <property type="molecule type" value="Genomic_DNA"/>
</dbReference>
<dbReference type="RefSeq" id="WP_016242200.1">
    <property type="nucleotide sequence ID" value="NZ_CAJSLR010000012.1"/>
</dbReference>
<dbReference type="AlphaFoldDB" id="A0A0P7MBE7"/>